<dbReference type="Pfam" id="PF09174">
    <property type="entry name" value="Maf1"/>
    <property type="match status" value="1"/>
</dbReference>
<keyword evidence="2" id="KW-0678">Repressor</keyword>
<dbReference type="GO" id="GO:0005634">
    <property type="term" value="C:nucleus"/>
    <property type="evidence" value="ECO:0007669"/>
    <property type="project" value="UniProtKB-SubCell"/>
</dbReference>
<comment type="similarity">
    <text evidence="1 2">Belongs to the MAF1 family.</text>
</comment>
<dbReference type="Gene3D" id="3.40.1000.50">
    <property type="entry name" value="Repressor of RNA polymerase III transcription Maf1"/>
    <property type="match status" value="1"/>
</dbReference>
<evidence type="ECO:0000256" key="1">
    <source>
        <dbReference type="ARBA" id="ARBA00006231"/>
    </source>
</evidence>
<proteinExistence type="inferred from homology"/>
<accession>A0A4C1ZKE8</accession>
<gene>
    <name evidence="3" type="primary">maf1</name>
    <name evidence="3" type="ORF">EVAR_62266_1</name>
</gene>
<keyword evidence="2" id="KW-0539">Nucleus</keyword>
<evidence type="ECO:0000313" key="3">
    <source>
        <dbReference type="EMBL" id="GBP87005.1"/>
    </source>
</evidence>
<dbReference type="EMBL" id="BGZK01001829">
    <property type="protein sequence ID" value="GBP87005.1"/>
    <property type="molecule type" value="Genomic_DNA"/>
</dbReference>
<keyword evidence="2" id="KW-0805">Transcription regulation</keyword>
<keyword evidence="4" id="KW-1185">Reference proteome</keyword>
<dbReference type="AlphaFoldDB" id="A0A4C1ZKE8"/>
<evidence type="ECO:0000313" key="4">
    <source>
        <dbReference type="Proteomes" id="UP000299102"/>
    </source>
</evidence>
<evidence type="ECO:0000256" key="2">
    <source>
        <dbReference type="PIRNR" id="PIRNR037240"/>
    </source>
</evidence>
<comment type="caution">
    <text evidence="3">The sequence shown here is derived from an EMBL/GenBank/DDBJ whole genome shotgun (WGS) entry which is preliminary data.</text>
</comment>
<keyword evidence="2" id="KW-0804">Transcription</keyword>
<comment type="function">
    <text evidence="2">Element of the TORC1 signaling pathway that acts as a mediator of diverse signals and that represses RNA polymerase III transcription. Inhibits the de novo assembly of TFIIIB onto DNA.</text>
</comment>
<dbReference type="Proteomes" id="UP000299102">
    <property type="component" value="Unassembled WGS sequence"/>
</dbReference>
<sequence length="241" mass="27192">MKLLESGRLEALSSALSILNGDSAVQGRVESYSCKMAGSEKAFYKRFTADGETSKDLQALSPPESTAYSRSFSGDEGMLCDTISRKTLFYLIATLNAAFPDYDFSMTKSSEFSAEPSLSWVQNAVDAALSAVGGMRWRQLRPALWTAIEDEVQLPDCRIYSYNPDLTSDPFGEPGCLWAFNYFFYNRKLKRIVFFTCRAMSEYSVNPLQTAKRYSAIQKTKVDVSQPDVYQYNALWVEWIV</sequence>
<dbReference type="InterPro" id="IPR015257">
    <property type="entry name" value="Maf1"/>
</dbReference>
<dbReference type="STRING" id="151549.A0A4C1ZKE8"/>
<protein>
    <recommendedName>
        <fullName evidence="2">Repressor of RNA polymerase III transcription MAF1</fullName>
    </recommendedName>
</protein>
<name>A0A4C1ZKE8_EUMVA</name>
<dbReference type="InterPro" id="IPR038564">
    <property type="entry name" value="Maf1_sf"/>
</dbReference>
<dbReference type="FunFam" id="3.40.1000.50:FF:000003">
    <property type="entry name" value="Repressor of RNA polymerase III transcription MAF1"/>
    <property type="match status" value="1"/>
</dbReference>
<dbReference type="PIRSF" id="PIRSF037240">
    <property type="entry name" value="RNA_polIII_Trep_MAF1"/>
    <property type="match status" value="1"/>
</dbReference>
<dbReference type="PANTHER" id="PTHR22504">
    <property type="entry name" value="REPRESSOR OF RNA POLYMERASE III TRANSCRIPTION MAF1"/>
    <property type="match status" value="1"/>
</dbReference>
<dbReference type="OrthoDB" id="277029at2759"/>
<dbReference type="GO" id="GO:0000994">
    <property type="term" value="F:RNA polymerase III core binding"/>
    <property type="evidence" value="ECO:0007669"/>
    <property type="project" value="TreeGrafter"/>
</dbReference>
<comment type="subcellular location">
    <subcellularLocation>
        <location evidence="2">Nucleus</location>
    </subcellularLocation>
</comment>
<dbReference type="GO" id="GO:0016480">
    <property type="term" value="P:negative regulation of transcription by RNA polymerase III"/>
    <property type="evidence" value="ECO:0007669"/>
    <property type="project" value="UniProtKB-UniRule"/>
</dbReference>
<organism evidence="3 4">
    <name type="scientific">Eumeta variegata</name>
    <name type="common">Bagworm moth</name>
    <name type="synonym">Eumeta japonica</name>
    <dbReference type="NCBI Taxonomy" id="151549"/>
    <lineage>
        <taxon>Eukaryota</taxon>
        <taxon>Metazoa</taxon>
        <taxon>Ecdysozoa</taxon>
        <taxon>Arthropoda</taxon>
        <taxon>Hexapoda</taxon>
        <taxon>Insecta</taxon>
        <taxon>Pterygota</taxon>
        <taxon>Neoptera</taxon>
        <taxon>Endopterygota</taxon>
        <taxon>Lepidoptera</taxon>
        <taxon>Glossata</taxon>
        <taxon>Ditrysia</taxon>
        <taxon>Tineoidea</taxon>
        <taxon>Psychidae</taxon>
        <taxon>Oiketicinae</taxon>
        <taxon>Eumeta</taxon>
    </lineage>
</organism>
<reference evidence="3 4" key="1">
    <citation type="journal article" date="2019" name="Commun. Biol.">
        <title>The bagworm genome reveals a unique fibroin gene that provides high tensile strength.</title>
        <authorList>
            <person name="Kono N."/>
            <person name="Nakamura H."/>
            <person name="Ohtoshi R."/>
            <person name="Tomita M."/>
            <person name="Numata K."/>
            <person name="Arakawa K."/>
        </authorList>
    </citation>
    <scope>NUCLEOTIDE SEQUENCE [LARGE SCALE GENOMIC DNA]</scope>
</reference>
<dbReference type="PANTHER" id="PTHR22504:SF0">
    <property type="entry name" value="REPRESSOR OF RNA POLYMERASE III TRANSCRIPTION MAF1 HOMOLOG"/>
    <property type="match status" value="1"/>
</dbReference>